<dbReference type="PANTHER" id="PTHR43394:SF1">
    <property type="entry name" value="ATP-BINDING CASSETTE SUB-FAMILY B MEMBER 10, MITOCHONDRIAL"/>
    <property type="match status" value="1"/>
</dbReference>
<dbReference type="GO" id="GO:0005524">
    <property type="term" value="F:ATP binding"/>
    <property type="evidence" value="ECO:0007669"/>
    <property type="project" value="UniProtKB-KW"/>
</dbReference>
<dbReference type="GO" id="GO:0006508">
    <property type="term" value="P:proteolysis"/>
    <property type="evidence" value="ECO:0007669"/>
    <property type="project" value="InterPro"/>
</dbReference>
<dbReference type="SUPFAM" id="SSF52540">
    <property type="entry name" value="P-loop containing nucleoside triphosphate hydrolases"/>
    <property type="match status" value="1"/>
</dbReference>
<evidence type="ECO:0000256" key="2">
    <source>
        <dbReference type="ARBA" id="ARBA00004651"/>
    </source>
</evidence>
<dbReference type="Gene3D" id="3.90.70.10">
    <property type="entry name" value="Cysteine proteinases"/>
    <property type="match status" value="1"/>
</dbReference>
<dbReference type="InterPro" id="IPR003593">
    <property type="entry name" value="AAA+_ATPase"/>
</dbReference>
<dbReference type="InterPro" id="IPR036640">
    <property type="entry name" value="ABC1_TM_sf"/>
</dbReference>
<evidence type="ECO:0000259" key="15">
    <source>
        <dbReference type="PROSITE" id="PS50990"/>
    </source>
</evidence>
<keyword evidence="6 12" id="KW-0812">Transmembrane</keyword>
<evidence type="ECO:0000256" key="5">
    <source>
        <dbReference type="ARBA" id="ARBA00022475"/>
    </source>
</evidence>
<comment type="caution">
    <text evidence="16">The sequence shown here is derived from an EMBL/GenBank/DDBJ whole genome shotgun (WGS) entry which is preliminary data.</text>
</comment>
<gene>
    <name evidence="16" type="ORF">DFR47_10556</name>
</gene>
<dbReference type="Proteomes" id="UP000252893">
    <property type="component" value="Unassembled WGS sequence"/>
</dbReference>
<dbReference type="Gene3D" id="1.20.1560.10">
    <property type="entry name" value="ABC transporter type 1, transmembrane domain"/>
    <property type="match status" value="1"/>
</dbReference>
<proteinExistence type="inferred from homology"/>
<reference evidence="16 17" key="1">
    <citation type="submission" date="2018-06" db="EMBL/GenBank/DDBJ databases">
        <title>Genomic Encyclopedia of Type Strains, Phase IV (KMG-IV): sequencing the most valuable type-strain genomes for metagenomic binning, comparative biology and taxonomic classification.</title>
        <authorList>
            <person name="Goeker M."/>
        </authorList>
    </citation>
    <scope>NUCLEOTIDE SEQUENCE [LARGE SCALE GENOMIC DNA]</scope>
    <source>
        <strain evidence="16 17">DSM 25619</strain>
    </source>
</reference>
<feature type="transmembrane region" description="Helical" evidence="12">
    <location>
        <begin position="162"/>
        <end position="186"/>
    </location>
</feature>
<dbReference type="Gene3D" id="3.40.50.300">
    <property type="entry name" value="P-loop containing nucleotide triphosphate hydrolases"/>
    <property type="match status" value="1"/>
</dbReference>
<keyword evidence="10 12" id="KW-1133">Transmembrane helix</keyword>
<dbReference type="InterPro" id="IPR017871">
    <property type="entry name" value="ABC_transporter-like_CS"/>
</dbReference>
<dbReference type="InterPro" id="IPR017750">
    <property type="entry name" value="ATPase_T1SS"/>
</dbReference>
<dbReference type="PANTHER" id="PTHR43394">
    <property type="entry name" value="ATP-DEPENDENT PERMEASE MDL1, MITOCHONDRIAL"/>
    <property type="match status" value="1"/>
</dbReference>
<dbReference type="GO" id="GO:0015421">
    <property type="term" value="F:ABC-type oligopeptide transporter activity"/>
    <property type="evidence" value="ECO:0007669"/>
    <property type="project" value="TreeGrafter"/>
</dbReference>
<evidence type="ECO:0000256" key="7">
    <source>
        <dbReference type="ARBA" id="ARBA00022741"/>
    </source>
</evidence>
<keyword evidence="5" id="KW-1003">Cell membrane</keyword>
<dbReference type="PROSITE" id="PS50893">
    <property type="entry name" value="ABC_TRANSPORTER_2"/>
    <property type="match status" value="1"/>
</dbReference>
<feature type="transmembrane region" description="Helical" evidence="12">
    <location>
        <begin position="383"/>
        <end position="407"/>
    </location>
</feature>
<evidence type="ECO:0000259" key="13">
    <source>
        <dbReference type="PROSITE" id="PS50893"/>
    </source>
</evidence>
<dbReference type="InterPro" id="IPR039421">
    <property type="entry name" value="Type_1_exporter"/>
</dbReference>
<dbReference type="PROSITE" id="PS00211">
    <property type="entry name" value="ABC_TRANSPORTER_1"/>
    <property type="match status" value="1"/>
</dbReference>
<dbReference type="InterPro" id="IPR003439">
    <property type="entry name" value="ABC_transporter-like_ATP-bd"/>
</dbReference>
<comment type="subcellular location">
    <subcellularLocation>
        <location evidence="1">Cell inner membrane</location>
    </subcellularLocation>
    <subcellularLocation>
        <location evidence="2">Cell membrane</location>
        <topology evidence="2">Multi-pass membrane protein</topology>
    </subcellularLocation>
</comment>
<evidence type="ECO:0000256" key="3">
    <source>
        <dbReference type="ARBA" id="ARBA00005417"/>
    </source>
</evidence>
<keyword evidence="9 16" id="KW-0067">ATP-binding</keyword>
<dbReference type="GO" id="GO:0008233">
    <property type="term" value="F:peptidase activity"/>
    <property type="evidence" value="ECO:0007669"/>
    <property type="project" value="InterPro"/>
</dbReference>
<dbReference type="GO" id="GO:0005886">
    <property type="term" value="C:plasma membrane"/>
    <property type="evidence" value="ECO:0007669"/>
    <property type="project" value="UniProtKB-SubCell"/>
</dbReference>
<feature type="domain" description="ABC transmembrane type-1" evidence="14">
    <location>
        <begin position="164"/>
        <end position="442"/>
    </location>
</feature>
<feature type="transmembrane region" description="Helical" evidence="12">
    <location>
        <begin position="198"/>
        <end position="215"/>
    </location>
</feature>
<feature type="domain" description="ABC transporter" evidence="13">
    <location>
        <begin position="476"/>
        <end position="711"/>
    </location>
</feature>
<keyword evidence="11 12" id="KW-0472">Membrane</keyword>
<dbReference type="InterPro" id="IPR005074">
    <property type="entry name" value="Peptidase_C39"/>
</dbReference>
<dbReference type="InterPro" id="IPR027417">
    <property type="entry name" value="P-loop_NTPase"/>
</dbReference>
<evidence type="ECO:0000256" key="11">
    <source>
        <dbReference type="ARBA" id="ARBA00023136"/>
    </source>
</evidence>
<accession>A0A366DTC9</accession>
<evidence type="ECO:0000313" key="16">
    <source>
        <dbReference type="EMBL" id="RBO93341.1"/>
    </source>
</evidence>
<feature type="transmembrane region" description="Helical" evidence="12">
    <location>
        <begin position="271"/>
        <end position="293"/>
    </location>
</feature>
<protein>
    <submittedName>
        <fullName evidence="16">ATP-binding cassette subfamily C protein LapB</fullName>
    </submittedName>
</protein>
<evidence type="ECO:0000256" key="1">
    <source>
        <dbReference type="ARBA" id="ARBA00004533"/>
    </source>
</evidence>
<evidence type="ECO:0000259" key="14">
    <source>
        <dbReference type="PROSITE" id="PS50929"/>
    </source>
</evidence>
<keyword evidence="17" id="KW-1185">Reference proteome</keyword>
<feature type="domain" description="Peptidase C39" evidence="15">
    <location>
        <begin position="5"/>
        <end position="127"/>
    </location>
</feature>
<evidence type="ECO:0000313" key="17">
    <source>
        <dbReference type="Proteomes" id="UP000252893"/>
    </source>
</evidence>
<evidence type="ECO:0000256" key="9">
    <source>
        <dbReference type="ARBA" id="ARBA00022840"/>
    </source>
</evidence>
<dbReference type="GO" id="GO:0016887">
    <property type="term" value="F:ATP hydrolysis activity"/>
    <property type="evidence" value="ECO:0007669"/>
    <property type="project" value="InterPro"/>
</dbReference>
<evidence type="ECO:0000256" key="10">
    <source>
        <dbReference type="ARBA" id="ARBA00022989"/>
    </source>
</evidence>
<evidence type="ECO:0000256" key="6">
    <source>
        <dbReference type="ARBA" id="ARBA00022692"/>
    </source>
</evidence>
<dbReference type="PROSITE" id="PS50929">
    <property type="entry name" value="ABC_TM1F"/>
    <property type="match status" value="1"/>
</dbReference>
<evidence type="ECO:0000256" key="4">
    <source>
        <dbReference type="ARBA" id="ARBA00022448"/>
    </source>
</evidence>
<dbReference type="SUPFAM" id="SSF90123">
    <property type="entry name" value="ABC transporter transmembrane region"/>
    <property type="match status" value="1"/>
</dbReference>
<dbReference type="EMBL" id="QNRH01000005">
    <property type="protein sequence ID" value="RBO93341.1"/>
    <property type="molecule type" value="Genomic_DNA"/>
</dbReference>
<sequence length="724" mass="79042">MCMAQEKNPSAWAAALGVIANHHGMPVSNDMISRAFVWSAAKTFEDNVVQAAKRLGLTAVFSKTNLYALPVFAFPIVAGLQEGGATIIAAVGEEEITCVNVDQAEAIEWKIAREDADKYLTGTFLLVSAKKAVKDARLARHLSNYKGSWFWSMLLADKRRHFEIAIASFIANLLALGGALFGMQVWDRVVPAQSVPTLWVLASGVIMAVLLEYSLKISRMKLADMIGKKVDLTISSMFFARALDIRNDARPKSTGSFIAQLRETETIRESLGSSTLTAAIDMPFAIVFLFVIWMIGGPLILMVALALPLIIIPGLLLQIPLSKLSNATAQESALRHAILVESIEGIEDIKALQAERRFHRLWDRYSQASSVTATKQKQYISMYVYWIQSVQQLAYVMVIVAGVYMVLAGDMTTGGVIGCSMLTGRALSPFAQLAQIFTRWQSAKTAKKGLDDLLEKPIDHPTGAERMRRAHITGEYELTGVEFGYDPEAPANLRIGSIRIKAGEKVALVGRNGAGKTTLLKLLGAALPAQKGAIVLDKANIQHIDTNDVRNKVSLLTQESRLFHGSIQENIQIGSPLASRAQFDEALSISGAGQIVRTLSKGLETTVMEGGSGLSGGQKQAIMLARTLLRDPSIVLLDEPTSAMDEASEKQFIKEIKPWMEERTVVIATHRPAILELVDRIIVMERGRVIIDDRKDVVLARLQGAAVADMPQKTAQIVKLKSAE</sequence>
<dbReference type="CDD" id="cd18587">
    <property type="entry name" value="ABC_6TM_LapB_like"/>
    <property type="match status" value="1"/>
</dbReference>
<dbReference type="NCBIfam" id="TIGR03375">
    <property type="entry name" value="type_I_sec_LssB"/>
    <property type="match status" value="1"/>
</dbReference>
<dbReference type="InterPro" id="IPR011527">
    <property type="entry name" value="ABC1_TM_dom"/>
</dbReference>
<name>A0A366DTC9_9HYPH</name>
<keyword evidence="8" id="KW-0378">Hydrolase</keyword>
<dbReference type="Pfam" id="PF00664">
    <property type="entry name" value="ABC_membrane"/>
    <property type="match status" value="1"/>
</dbReference>
<keyword evidence="7" id="KW-0547">Nucleotide-binding</keyword>
<organism evidence="16 17">
    <name type="scientific">Pseudochrobactrum asaccharolyticum</name>
    <dbReference type="NCBI Taxonomy" id="354351"/>
    <lineage>
        <taxon>Bacteria</taxon>
        <taxon>Pseudomonadati</taxon>
        <taxon>Pseudomonadota</taxon>
        <taxon>Alphaproteobacteria</taxon>
        <taxon>Hyphomicrobiales</taxon>
        <taxon>Brucellaceae</taxon>
        <taxon>Pseudochrobactrum</taxon>
    </lineage>
</organism>
<evidence type="ECO:0000256" key="8">
    <source>
        <dbReference type="ARBA" id="ARBA00022801"/>
    </source>
</evidence>
<dbReference type="Pfam" id="PF00005">
    <property type="entry name" value="ABC_tran"/>
    <property type="match status" value="1"/>
</dbReference>
<keyword evidence="4" id="KW-0813">Transport</keyword>
<comment type="similarity">
    <text evidence="3">Belongs to the ABC transporter superfamily.</text>
</comment>
<dbReference type="PROSITE" id="PS50990">
    <property type="entry name" value="PEPTIDASE_C39"/>
    <property type="match status" value="1"/>
</dbReference>
<feature type="transmembrane region" description="Helical" evidence="12">
    <location>
        <begin position="299"/>
        <end position="317"/>
    </location>
</feature>
<dbReference type="SMART" id="SM00382">
    <property type="entry name" value="AAA"/>
    <property type="match status" value="1"/>
</dbReference>
<evidence type="ECO:0000256" key="12">
    <source>
        <dbReference type="SAM" id="Phobius"/>
    </source>
</evidence>
<dbReference type="FunFam" id="3.40.50.300:FF:000299">
    <property type="entry name" value="ABC transporter ATP-binding protein/permease"/>
    <property type="match status" value="1"/>
</dbReference>
<dbReference type="AlphaFoldDB" id="A0A366DTC9"/>